<dbReference type="InterPro" id="IPR046952">
    <property type="entry name" value="GSHR/TRXR-like"/>
</dbReference>
<dbReference type="GO" id="GO:0006749">
    <property type="term" value="P:glutathione metabolic process"/>
    <property type="evidence" value="ECO:0007669"/>
    <property type="project" value="TreeGrafter"/>
</dbReference>
<protein>
    <recommendedName>
        <fullName evidence="3">thioredoxin-disulfide reductase (NADPH)</fullName>
        <ecNumber evidence="3">1.8.1.9</ecNumber>
    </recommendedName>
</protein>
<dbReference type="Pfam" id="PF02852">
    <property type="entry name" value="Pyr_redox_dim"/>
    <property type="match status" value="1"/>
</dbReference>
<evidence type="ECO:0000256" key="5">
    <source>
        <dbReference type="ARBA" id="ARBA00022827"/>
    </source>
</evidence>
<evidence type="ECO:0000256" key="1">
    <source>
        <dbReference type="ARBA" id="ARBA00001974"/>
    </source>
</evidence>
<dbReference type="EMBL" id="GHBP01001880">
    <property type="protein sequence ID" value="NDJ92910.1"/>
    <property type="molecule type" value="Transcribed_RNA"/>
</dbReference>
<sequence>MRCHNSDDLFWLKYPPGKTLIIGASYVALESAGALHGMGFDVTVMVRSIFLRGYDQEMAERIGAYLGDKKINIHRGAIPIEVKCINPVDYQNQQPGLFTVKYKFNNPSETEIFEETFNTVMVAIGRVACTSNLGLESLGISLDSKFRVISVDNREQTNCANIFTIGDILAGKPQLTPVAVKAGQLLAKRLCFESFENCDYNIVPTTVFTPLEYGAIGYSEEDAIAKFGEEDIDVYYNYCEPLEDKIVEETNHEAFYAKLVCRISQMNKVIGLHILSPNAGEITQGYTVAMRMGATLIDFNRTFGIHPTVSEVFTSMKVSKKSGAKVVAGGC</sequence>
<dbReference type="GO" id="GO:0050660">
    <property type="term" value="F:flavin adenine dinucleotide binding"/>
    <property type="evidence" value="ECO:0007669"/>
    <property type="project" value="InterPro"/>
</dbReference>
<dbReference type="GO" id="GO:0034599">
    <property type="term" value="P:cellular response to oxidative stress"/>
    <property type="evidence" value="ECO:0007669"/>
    <property type="project" value="TreeGrafter"/>
</dbReference>
<evidence type="ECO:0000256" key="6">
    <source>
        <dbReference type="ARBA" id="ARBA00022933"/>
    </source>
</evidence>
<comment type="similarity">
    <text evidence="2">Belongs to the class-I pyridine nucleotide-disulfide oxidoreductase family.</text>
</comment>
<reference evidence="12" key="1">
    <citation type="submission" date="2018-11" db="EMBL/GenBank/DDBJ databases">
        <title>Henneguya salminicola genome and transcriptome.</title>
        <authorList>
            <person name="Yahalomi D."/>
            <person name="Atkinson S.D."/>
            <person name="Neuhof M."/>
            <person name="Chang E.S."/>
            <person name="Philippe H."/>
            <person name="Cartwright P."/>
            <person name="Bartholomew J.L."/>
            <person name="Huchon D."/>
        </authorList>
    </citation>
    <scope>NUCLEOTIDE SEQUENCE</scope>
    <source>
        <strain evidence="12">Hz1</strain>
        <tissue evidence="12">Whole</tissue>
    </source>
</reference>
<dbReference type="GO" id="GO:0004362">
    <property type="term" value="F:glutathione-disulfide reductase (NADPH) activity"/>
    <property type="evidence" value="ECO:0007669"/>
    <property type="project" value="TreeGrafter"/>
</dbReference>
<evidence type="ECO:0000259" key="11">
    <source>
        <dbReference type="Pfam" id="PF07992"/>
    </source>
</evidence>
<dbReference type="PANTHER" id="PTHR42737:SF8">
    <property type="entry name" value="THIOREDOXIN-DISULFIDE REDUCTASE"/>
    <property type="match status" value="1"/>
</dbReference>
<keyword evidence="5" id="KW-0274">FAD</keyword>
<dbReference type="FunFam" id="3.50.50.60:FF:000012">
    <property type="entry name" value="Thioredoxin reductase 1, cytoplasmic"/>
    <property type="match status" value="1"/>
</dbReference>
<dbReference type="GO" id="GO:0045454">
    <property type="term" value="P:cell redox homeostasis"/>
    <property type="evidence" value="ECO:0007669"/>
    <property type="project" value="InterPro"/>
</dbReference>
<keyword evidence="7" id="KW-0560">Oxidoreductase</keyword>
<dbReference type="Gene3D" id="3.50.50.60">
    <property type="entry name" value="FAD/NAD(P)-binding domain"/>
    <property type="match status" value="1"/>
</dbReference>
<feature type="domain" description="Pyridine nucleotide-disulphide oxidoreductase dimerisation" evidence="10">
    <location>
        <begin position="203"/>
        <end position="315"/>
    </location>
</feature>
<evidence type="ECO:0000256" key="8">
    <source>
        <dbReference type="ARBA" id="ARBA00023157"/>
    </source>
</evidence>
<dbReference type="GO" id="GO:0004791">
    <property type="term" value="F:thioredoxin-disulfide reductase (NADPH) activity"/>
    <property type="evidence" value="ECO:0007669"/>
    <property type="project" value="UniProtKB-EC"/>
</dbReference>
<dbReference type="PANTHER" id="PTHR42737">
    <property type="entry name" value="GLUTATHIONE REDUCTASE"/>
    <property type="match status" value="1"/>
</dbReference>
<evidence type="ECO:0000256" key="9">
    <source>
        <dbReference type="ARBA" id="ARBA00023284"/>
    </source>
</evidence>
<evidence type="ECO:0000313" key="12">
    <source>
        <dbReference type="EMBL" id="NDJ92910.1"/>
    </source>
</evidence>
<keyword evidence="9" id="KW-0676">Redox-active center</keyword>
<dbReference type="SUPFAM" id="SSF55424">
    <property type="entry name" value="FAD/NAD-linked reductases, dimerisation (C-terminal) domain"/>
    <property type="match status" value="1"/>
</dbReference>
<dbReference type="PRINTS" id="PR00411">
    <property type="entry name" value="PNDRDTASEI"/>
</dbReference>
<dbReference type="PRINTS" id="PR00368">
    <property type="entry name" value="FADPNR"/>
</dbReference>
<dbReference type="InterPro" id="IPR004099">
    <property type="entry name" value="Pyr_nucl-diS_OxRdtase_dimer"/>
</dbReference>
<accession>A0A6G3MFX3</accession>
<dbReference type="SUPFAM" id="SSF51905">
    <property type="entry name" value="FAD/NAD(P)-binding domain"/>
    <property type="match status" value="1"/>
</dbReference>
<evidence type="ECO:0000256" key="4">
    <source>
        <dbReference type="ARBA" id="ARBA00022630"/>
    </source>
</evidence>
<dbReference type="GO" id="GO:0005739">
    <property type="term" value="C:mitochondrion"/>
    <property type="evidence" value="ECO:0007669"/>
    <property type="project" value="TreeGrafter"/>
</dbReference>
<keyword evidence="6" id="KW-0712">Selenocysteine</keyword>
<keyword evidence="4" id="KW-0285">Flavoprotein</keyword>
<name>A0A6G3MFX3_HENSL</name>
<evidence type="ECO:0000259" key="10">
    <source>
        <dbReference type="Pfam" id="PF02852"/>
    </source>
</evidence>
<evidence type="ECO:0000256" key="3">
    <source>
        <dbReference type="ARBA" id="ARBA00012610"/>
    </source>
</evidence>
<dbReference type="GO" id="GO:0005829">
    <property type="term" value="C:cytosol"/>
    <property type="evidence" value="ECO:0007669"/>
    <property type="project" value="TreeGrafter"/>
</dbReference>
<dbReference type="InterPro" id="IPR016156">
    <property type="entry name" value="FAD/NAD-linked_Rdtase_dimer_sf"/>
</dbReference>
<organism evidence="12">
    <name type="scientific">Henneguya salminicola</name>
    <name type="common">Myxosporean</name>
    <dbReference type="NCBI Taxonomy" id="69463"/>
    <lineage>
        <taxon>Eukaryota</taxon>
        <taxon>Metazoa</taxon>
        <taxon>Cnidaria</taxon>
        <taxon>Myxozoa</taxon>
        <taxon>Myxosporea</taxon>
        <taxon>Bivalvulida</taxon>
        <taxon>Platysporina</taxon>
        <taxon>Myxobolidae</taxon>
        <taxon>Henneguya</taxon>
    </lineage>
</organism>
<evidence type="ECO:0000256" key="7">
    <source>
        <dbReference type="ARBA" id="ARBA00023002"/>
    </source>
</evidence>
<proteinExistence type="inferred from homology"/>
<comment type="cofactor">
    <cofactor evidence="1">
        <name>FAD</name>
        <dbReference type="ChEBI" id="CHEBI:57692"/>
    </cofactor>
</comment>
<dbReference type="Pfam" id="PF07992">
    <property type="entry name" value="Pyr_redox_2"/>
    <property type="match status" value="1"/>
</dbReference>
<feature type="domain" description="FAD/NAD(P)-binding" evidence="11">
    <location>
        <begin position="5"/>
        <end position="183"/>
    </location>
</feature>
<dbReference type="EC" id="1.8.1.9" evidence="3"/>
<keyword evidence="8" id="KW-1015">Disulfide bond</keyword>
<evidence type="ECO:0000256" key="2">
    <source>
        <dbReference type="ARBA" id="ARBA00007532"/>
    </source>
</evidence>
<dbReference type="InterPro" id="IPR036188">
    <property type="entry name" value="FAD/NAD-bd_sf"/>
</dbReference>
<dbReference type="AlphaFoldDB" id="A0A6G3MFX3"/>
<dbReference type="InterPro" id="IPR023753">
    <property type="entry name" value="FAD/NAD-binding_dom"/>
</dbReference>